<feature type="domain" description="Rhodanese" evidence="4">
    <location>
        <begin position="36"/>
        <end position="145"/>
    </location>
</feature>
<proteinExistence type="predicted"/>
<name>A0A375I2K2_9ACTN</name>
<evidence type="ECO:0000313" key="5">
    <source>
        <dbReference type="EMBL" id="SPF68243.1"/>
    </source>
</evidence>
<dbReference type="InterPro" id="IPR045078">
    <property type="entry name" value="TST/MPST-like"/>
</dbReference>
<keyword evidence="2" id="KW-0677">Repeat</keyword>
<organism evidence="5 6">
    <name type="scientific">Propionibacterium ruminifibrarum</name>
    <dbReference type="NCBI Taxonomy" id="1962131"/>
    <lineage>
        <taxon>Bacteria</taxon>
        <taxon>Bacillati</taxon>
        <taxon>Actinomycetota</taxon>
        <taxon>Actinomycetes</taxon>
        <taxon>Propionibacteriales</taxon>
        <taxon>Propionibacteriaceae</taxon>
        <taxon>Propionibacterium</taxon>
    </lineage>
</organism>
<feature type="compositionally biased region" description="Polar residues" evidence="3">
    <location>
        <begin position="1"/>
        <end position="10"/>
    </location>
</feature>
<dbReference type="EMBL" id="OMOH01000004">
    <property type="protein sequence ID" value="SPF68243.1"/>
    <property type="molecule type" value="Genomic_DNA"/>
</dbReference>
<dbReference type="InterPro" id="IPR036873">
    <property type="entry name" value="Rhodanese-like_dom_sf"/>
</dbReference>
<feature type="domain" description="Rhodanese" evidence="4">
    <location>
        <begin position="182"/>
        <end position="295"/>
    </location>
</feature>
<feature type="compositionally biased region" description="Low complexity" evidence="3">
    <location>
        <begin position="11"/>
        <end position="21"/>
    </location>
</feature>
<accession>A0A375I2K2</accession>
<evidence type="ECO:0000313" key="6">
    <source>
        <dbReference type="Proteomes" id="UP000265962"/>
    </source>
</evidence>
<dbReference type="CDD" id="cd01448">
    <property type="entry name" value="TST_Repeat_1"/>
    <property type="match status" value="1"/>
</dbReference>
<keyword evidence="6" id="KW-1185">Reference proteome</keyword>
<keyword evidence="1" id="KW-0808">Transferase</keyword>
<gene>
    <name evidence="5" type="ORF">PROPJV5_1186</name>
</gene>
<dbReference type="Pfam" id="PF00581">
    <property type="entry name" value="Rhodanese"/>
    <property type="match status" value="2"/>
</dbReference>
<evidence type="ECO:0000256" key="3">
    <source>
        <dbReference type="SAM" id="MobiDB-lite"/>
    </source>
</evidence>
<evidence type="ECO:0000256" key="1">
    <source>
        <dbReference type="ARBA" id="ARBA00022679"/>
    </source>
</evidence>
<dbReference type="PANTHER" id="PTHR11364:SF27">
    <property type="entry name" value="SULFURTRANSFERASE"/>
    <property type="match status" value="1"/>
</dbReference>
<dbReference type="OrthoDB" id="9770030at2"/>
<dbReference type="Gene3D" id="3.40.250.10">
    <property type="entry name" value="Rhodanese-like domain"/>
    <property type="match status" value="2"/>
</dbReference>
<protein>
    <submittedName>
        <fullName evidence="5">TST_Repeat_1</fullName>
    </submittedName>
</protein>
<dbReference type="Proteomes" id="UP000265962">
    <property type="component" value="Unassembled WGS sequence"/>
</dbReference>
<reference evidence="6" key="1">
    <citation type="submission" date="2018-02" db="EMBL/GenBank/DDBJ databases">
        <authorList>
            <person name="Hornung B."/>
        </authorList>
    </citation>
    <scope>NUCLEOTIDE SEQUENCE [LARGE SCALE GENOMIC DNA]</scope>
</reference>
<dbReference type="GO" id="GO:0004792">
    <property type="term" value="F:thiosulfate-cyanide sulfurtransferase activity"/>
    <property type="evidence" value="ECO:0007669"/>
    <property type="project" value="TreeGrafter"/>
</dbReference>
<evidence type="ECO:0000259" key="4">
    <source>
        <dbReference type="PROSITE" id="PS50206"/>
    </source>
</evidence>
<dbReference type="CDD" id="cd01449">
    <property type="entry name" value="TST_Repeat_2"/>
    <property type="match status" value="1"/>
</dbReference>
<dbReference type="PANTHER" id="PTHR11364">
    <property type="entry name" value="THIOSULFATE SULFERTANSFERASE"/>
    <property type="match status" value="1"/>
</dbReference>
<dbReference type="PROSITE" id="PS50206">
    <property type="entry name" value="RHODANESE_3"/>
    <property type="match status" value="2"/>
</dbReference>
<dbReference type="RefSeq" id="WP_119715421.1">
    <property type="nucleotide sequence ID" value="NZ_OMOH01000004.1"/>
</dbReference>
<sequence length="299" mass="31281">MSDTTPDSTRTPGPAAGTGAGAPALVDVSWLAEHLGEPGLVVLDATMGPSPSSPRIPGARWFDHDEAMAAPGSDLPHTLPGIEHFQEQVRRLGVDDAGHVVVYDGTGIFSSPRARWMLRQAGHGRVSVLDGGLPAWLDAGLPTEPWPEEADPRQGPEPGDFTATGSFEPAVVPLAGLEALLTDPGFTVVDARAHERFTGQVPEPRPGLRSGHMPGAVNLPFTELLVDGRLMRSPDELRRILDAAIPPGTRPVASCGSGVTATVILFALELVGRGDGLLYDGSWSQWGRPDGGAVVTGEA</sequence>
<dbReference type="SUPFAM" id="SSF52821">
    <property type="entry name" value="Rhodanese/Cell cycle control phosphatase"/>
    <property type="match status" value="2"/>
</dbReference>
<feature type="region of interest" description="Disordered" evidence="3">
    <location>
        <begin position="1"/>
        <end position="21"/>
    </location>
</feature>
<dbReference type="SMART" id="SM00450">
    <property type="entry name" value="RHOD"/>
    <property type="match status" value="2"/>
</dbReference>
<evidence type="ECO:0000256" key="2">
    <source>
        <dbReference type="ARBA" id="ARBA00022737"/>
    </source>
</evidence>
<dbReference type="AlphaFoldDB" id="A0A375I2K2"/>
<dbReference type="InterPro" id="IPR001763">
    <property type="entry name" value="Rhodanese-like_dom"/>
</dbReference>